<evidence type="ECO:0000313" key="3">
    <source>
        <dbReference type="EMBL" id="CAC5378354.1"/>
    </source>
</evidence>
<dbReference type="Proteomes" id="UP000507470">
    <property type="component" value="Unassembled WGS sequence"/>
</dbReference>
<dbReference type="Pfam" id="PF14291">
    <property type="entry name" value="DUF4371"/>
    <property type="match status" value="1"/>
</dbReference>
<dbReference type="AlphaFoldDB" id="A0A6J8B5S1"/>
<keyword evidence="4" id="KW-1185">Reference proteome</keyword>
<dbReference type="PANTHER" id="PTHR45749:SF21">
    <property type="entry name" value="DUF4371 DOMAIN-CONTAINING PROTEIN"/>
    <property type="match status" value="1"/>
</dbReference>
<feature type="region of interest" description="Disordered" evidence="1">
    <location>
        <begin position="82"/>
        <end position="119"/>
    </location>
</feature>
<dbReference type="PANTHER" id="PTHR45749">
    <property type="match status" value="1"/>
</dbReference>
<evidence type="ECO:0000256" key="1">
    <source>
        <dbReference type="SAM" id="MobiDB-lite"/>
    </source>
</evidence>
<proteinExistence type="predicted"/>
<accession>A0A6J8B5S1</accession>
<feature type="domain" description="DUF4371" evidence="2">
    <location>
        <begin position="159"/>
        <end position="309"/>
    </location>
</feature>
<organism evidence="3 4">
    <name type="scientific">Mytilus coruscus</name>
    <name type="common">Sea mussel</name>
    <dbReference type="NCBI Taxonomy" id="42192"/>
    <lineage>
        <taxon>Eukaryota</taxon>
        <taxon>Metazoa</taxon>
        <taxon>Spiralia</taxon>
        <taxon>Lophotrochozoa</taxon>
        <taxon>Mollusca</taxon>
        <taxon>Bivalvia</taxon>
        <taxon>Autobranchia</taxon>
        <taxon>Pteriomorphia</taxon>
        <taxon>Mytilida</taxon>
        <taxon>Mytiloidea</taxon>
        <taxon>Mytilidae</taxon>
        <taxon>Mytilinae</taxon>
        <taxon>Mytilus</taxon>
    </lineage>
</organism>
<feature type="compositionally biased region" description="Basic and acidic residues" evidence="1">
    <location>
        <begin position="106"/>
        <end position="119"/>
    </location>
</feature>
<evidence type="ECO:0000313" key="4">
    <source>
        <dbReference type="Proteomes" id="UP000507470"/>
    </source>
</evidence>
<dbReference type="InterPro" id="IPR025398">
    <property type="entry name" value="DUF4371"/>
</dbReference>
<evidence type="ECO:0000259" key="2">
    <source>
        <dbReference type="Pfam" id="PF14291"/>
    </source>
</evidence>
<dbReference type="InterPro" id="IPR012337">
    <property type="entry name" value="RNaseH-like_sf"/>
</dbReference>
<gene>
    <name evidence="3" type="ORF">MCOR_14565</name>
</gene>
<sequence length="373" mass="42096">MIVPVKKIIKRDMTGFPYRHLFHQQFNPRDCQVLASDQPIYILWSVDAGLPNGPFTPNHFVSICLRTNTPVNNTLAEKNKKRKGNLTDYFMSKRTKPATLQSDENASEKGDPLSDKNAAEKRESVNYLTDDHMVSSTTAPGAELIVIIIIPHATSCGGRQGLPLRGRADDSDSNSNQLNVLRCEDNPNFREWLVRKSEKFTSPEIQNELLKIMSQILVRGNSEDIRNSLYFALMADETTDVSNREQLVVCIRWIDEQLEVHEDFIGLYQIDDTCAKTISDSIQDVLLRLNISLSQCRGQTYDGASAISGPKSGVQKRIKDEQPKALYNHCYGHRLNLACSDSIKRVKIVCDALDTTQKITKLVKKSPQRDTQL</sequence>
<reference evidence="3 4" key="1">
    <citation type="submission" date="2020-06" db="EMBL/GenBank/DDBJ databases">
        <authorList>
            <person name="Li R."/>
            <person name="Bekaert M."/>
        </authorList>
    </citation>
    <scope>NUCLEOTIDE SEQUENCE [LARGE SCALE GENOMIC DNA]</scope>
    <source>
        <strain evidence="4">wild</strain>
    </source>
</reference>
<protein>
    <recommendedName>
        <fullName evidence="2">DUF4371 domain-containing protein</fullName>
    </recommendedName>
</protein>
<dbReference type="OrthoDB" id="10059235at2759"/>
<dbReference type="EMBL" id="CACVKT020002567">
    <property type="protein sequence ID" value="CAC5378354.1"/>
    <property type="molecule type" value="Genomic_DNA"/>
</dbReference>
<name>A0A6J8B5S1_MYTCO</name>
<dbReference type="SUPFAM" id="SSF53098">
    <property type="entry name" value="Ribonuclease H-like"/>
    <property type="match status" value="1"/>
</dbReference>